<reference evidence="2 3" key="1">
    <citation type="journal article" date="2018" name="Sci. Rep.">
        <title>Genomic signatures of local adaptation to the degree of environmental predictability in rotifers.</title>
        <authorList>
            <person name="Franch-Gras L."/>
            <person name="Hahn C."/>
            <person name="Garcia-Roger E.M."/>
            <person name="Carmona M.J."/>
            <person name="Serra M."/>
            <person name="Gomez A."/>
        </authorList>
    </citation>
    <scope>NUCLEOTIDE SEQUENCE [LARGE SCALE GENOMIC DNA]</scope>
    <source>
        <strain evidence="2">HYR1</strain>
    </source>
</reference>
<feature type="region of interest" description="Disordered" evidence="1">
    <location>
        <begin position="325"/>
        <end position="355"/>
    </location>
</feature>
<feature type="non-terminal residue" evidence="2">
    <location>
        <position position="1"/>
    </location>
</feature>
<evidence type="ECO:0000313" key="2">
    <source>
        <dbReference type="EMBL" id="RMZ94313.1"/>
    </source>
</evidence>
<dbReference type="AlphaFoldDB" id="A0A3M7P5L7"/>
<feature type="compositionally biased region" description="Acidic residues" evidence="1">
    <location>
        <begin position="325"/>
        <end position="334"/>
    </location>
</feature>
<protein>
    <recommendedName>
        <fullName evidence="4">MULE transposase domain-containing protein</fullName>
    </recommendedName>
</protein>
<name>A0A3M7P5L7_BRAPC</name>
<evidence type="ECO:0008006" key="4">
    <source>
        <dbReference type="Google" id="ProtNLM"/>
    </source>
</evidence>
<dbReference type="PANTHER" id="PTHR47160">
    <property type="entry name" value="PUTATIVE-RELATED"/>
    <property type="match status" value="1"/>
</dbReference>
<evidence type="ECO:0000313" key="3">
    <source>
        <dbReference type="Proteomes" id="UP000276133"/>
    </source>
</evidence>
<dbReference type="Proteomes" id="UP000276133">
    <property type="component" value="Unassembled WGS sequence"/>
</dbReference>
<accession>A0A3M7P5L7</accession>
<dbReference type="PANTHER" id="PTHR47160:SF8">
    <property type="entry name" value="MULE TRANSPOSASE DOMAIN-CONTAINING PROTEIN"/>
    <property type="match status" value="1"/>
</dbReference>
<evidence type="ECO:0000256" key="1">
    <source>
        <dbReference type="SAM" id="MobiDB-lite"/>
    </source>
</evidence>
<feature type="region of interest" description="Disordered" evidence="1">
    <location>
        <begin position="252"/>
        <end position="275"/>
    </location>
</feature>
<sequence length="355" mass="40645">WLVELNDSTDFLFYDSGPNDPERFVIFSTAENLKMLEGNHTFCDGTFDVAPKPFYQVYSMHSLIDGKCLPMVYGLLPNKSQKIYERFLSKIKKALNTLPLSLTCDFEKGLMNAVDKVIKCIFNSVEQLKGKSPSAINRDRIKSCILRVKIIFFALNKIIDLKTEDFKRMIENSNILPEDVLLNKSVQNRNIIYDFDNSKIKIEFDEQKMEDFESHYHDNFFDIVKENRLKSTLKPNRQSPIVKMGRKIPSTLEKPLKSKLGEDTQSAETSESVSGMVECRTISTMTTITDETVTAPDATTSSEATARQINVPGCSNHNDMIEEELEEEKEDFNQPEEIIKPQLMSEFKQNSKSVI</sequence>
<gene>
    <name evidence="2" type="ORF">BpHYR1_027233</name>
</gene>
<dbReference type="EMBL" id="REGN01013145">
    <property type="protein sequence ID" value="RMZ94313.1"/>
    <property type="molecule type" value="Genomic_DNA"/>
</dbReference>
<comment type="caution">
    <text evidence="2">The sequence shown here is derived from an EMBL/GenBank/DDBJ whole genome shotgun (WGS) entry which is preliminary data.</text>
</comment>
<proteinExistence type="predicted"/>
<keyword evidence="3" id="KW-1185">Reference proteome</keyword>
<feature type="compositionally biased region" description="Polar residues" evidence="1">
    <location>
        <begin position="263"/>
        <end position="273"/>
    </location>
</feature>
<organism evidence="2 3">
    <name type="scientific">Brachionus plicatilis</name>
    <name type="common">Marine rotifer</name>
    <name type="synonym">Brachionus muelleri</name>
    <dbReference type="NCBI Taxonomy" id="10195"/>
    <lineage>
        <taxon>Eukaryota</taxon>
        <taxon>Metazoa</taxon>
        <taxon>Spiralia</taxon>
        <taxon>Gnathifera</taxon>
        <taxon>Rotifera</taxon>
        <taxon>Eurotatoria</taxon>
        <taxon>Monogononta</taxon>
        <taxon>Pseudotrocha</taxon>
        <taxon>Ploima</taxon>
        <taxon>Brachionidae</taxon>
        <taxon>Brachionus</taxon>
    </lineage>
</organism>
<dbReference type="OrthoDB" id="6154864at2759"/>